<evidence type="ECO:0000256" key="2">
    <source>
        <dbReference type="SAM" id="Phobius"/>
    </source>
</evidence>
<dbReference type="Proteomes" id="UP000774570">
    <property type="component" value="Unassembled WGS sequence"/>
</dbReference>
<comment type="caution">
    <text evidence="3">The sequence shown here is derived from an EMBL/GenBank/DDBJ whole genome shotgun (WGS) entry which is preliminary data.</text>
</comment>
<protein>
    <submittedName>
        <fullName evidence="3">DUF2304 domain-containing protein</fullName>
    </submittedName>
</protein>
<evidence type="ECO:0000256" key="1">
    <source>
        <dbReference type="SAM" id="MobiDB-lite"/>
    </source>
</evidence>
<feature type="transmembrane region" description="Helical" evidence="2">
    <location>
        <begin position="34"/>
        <end position="55"/>
    </location>
</feature>
<feature type="compositionally biased region" description="Low complexity" evidence="1">
    <location>
        <begin position="122"/>
        <end position="135"/>
    </location>
</feature>
<gene>
    <name evidence="3" type="ORF">K1Y72_19765</name>
</gene>
<evidence type="ECO:0000313" key="3">
    <source>
        <dbReference type="EMBL" id="MBW8484631.1"/>
    </source>
</evidence>
<feature type="compositionally biased region" description="Basic and acidic residues" evidence="1">
    <location>
        <begin position="136"/>
        <end position="145"/>
    </location>
</feature>
<dbReference type="RefSeq" id="WP_220167868.1">
    <property type="nucleotide sequence ID" value="NZ_JAIBOA010000012.1"/>
</dbReference>
<feature type="transmembrane region" description="Helical" evidence="2">
    <location>
        <begin position="6"/>
        <end position="22"/>
    </location>
</feature>
<proteinExistence type="predicted"/>
<keyword evidence="4" id="KW-1185">Reference proteome</keyword>
<keyword evidence="2" id="KW-1133">Transmembrane helix</keyword>
<name>A0ABS7FWI9_9ACTN</name>
<evidence type="ECO:0000313" key="4">
    <source>
        <dbReference type="Proteomes" id="UP000774570"/>
    </source>
</evidence>
<reference evidence="3 4" key="1">
    <citation type="submission" date="2021-07" db="EMBL/GenBank/DDBJ databases">
        <title>Actinomadura sp. PM05-2 isolated from lichen.</title>
        <authorList>
            <person name="Somphong A."/>
            <person name="Phongsopitanun W."/>
            <person name="Tanasupawat S."/>
            <person name="Peongsungnone V."/>
        </authorList>
    </citation>
    <scope>NUCLEOTIDE SEQUENCE [LARGE SCALE GENOMIC DNA]</scope>
    <source>
        <strain evidence="3 4">PM05-2</strain>
    </source>
</reference>
<feature type="region of interest" description="Disordered" evidence="1">
    <location>
        <begin position="120"/>
        <end position="145"/>
    </location>
</feature>
<sequence length="145" mass="15889">MNVYGLGLLGAGISMLVIFEMLRRRRLREKYAVVWVLVAVAIAVLAIFPDVLTWLADITGVQVPANLLFFGASLVLLTANVQLSSEVSRLEDKVRTLAETIGLERLDRLEHEGRCAALLQRPDAAPAGTAPAASAEPRDERPERR</sequence>
<keyword evidence="2" id="KW-0472">Membrane</keyword>
<accession>A0ABS7FWI9</accession>
<dbReference type="Pfam" id="PF10066">
    <property type="entry name" value="DUF2304"/>
    <property type="match status" value="1"/>
</dbReference>
<feature type="transmembrane region" description="Helical" evidence="2">
    <location>
        <begin position="67"/>
        <end position="85"/>
    </location>
</feature>
<keyword evidence="2" id="KW-0812">Transmembrane</keyword>
<organism evidence="3 4">
    <name type="scientific">Actinomadura parmotrematis</name>
    <dbReference type="NCBI Taxonomy" id="2864039"/>
    <lineage>
        <taxon>Bacteria</taxon>
        <taxon>Bacillati</taxon>
        <taxon>Actinomycetota</taxon>
        <taxon>Actinomycetes</taxon>
        <taxon>Streptosporangiales</taxon>
        <taxon>Thermomonosporaceae</taxon>
        <taxon>Actinomadura</taxon>
    </lineage>
</organism>
<dbReference type="InterPro" id="IPR019277">
    <property type="entry name" value="DUF2304"/>
</dbReference>
<dbReference type="EMBL" id="JAIBOA010000012">
    <property type="protein sequence ID" value="MBW8484631.1"/>
    <property type="molecule type" value="Genomic_DNA"/>
</dbReference>